<dbReference type="AlphaFoldDB" id="A0ABD2AP18"/>
<organism evidence="1 2">
    <name type="scientific">Vespula maculifrons</name>
    <name type="common">Eastern yellow jacket</name>
    <name type="synonym">Wasp</name>
    <dbReference type="NCBI Taxonomy" id="7453"/>
    <lineage>
        <taxon>Eukaryota</taxon>
        <taxon>Metazoa</taxon>
        <taxon>Ecdysozoa</taxon>
        <taxon>Arthropoda</taxon>
        <taxon>Hexapoda</taxon>
        <taxon>Insecta</taxon>
        <taxon>Pterygota</taxon>
        <taxon>Neoptera</taxon>
        <taxon>Endopterygota</taxon>
        <taxon>Hymenoptera</taxon>
        <taxon>Apocrita</taxon>
        <taxon>Aculeata</taxon>
        <taxon>Vespoidea</taxon>
        <taxon>Vespidae</taxon>
        <taxon>Vespinae</taxon>
        <taxon>Vespula</taxon>
    </lineage>
</organism>
<proteinExistence type="predicted"/>
<name>A0ABD2AP18_VESMC</name>
<evidence type="ECO:0000313" key="2">
    <source>
        <dbReference type="Proteomes" id="UP001607303"/>
    </source>
</evidence>
<gene>
    <name evidence="1" type="ORF">V1477_020435</name>
</gene>
<keyword evidence="2" id="KW-1185">Reference proteome</keyword>
<evidence type="ECO:0000313" key="1">
    <source>
        <dbReference type="EMBL" id="KAL2721615.1"/>
    </source>
</evidence>
<dbReference type="EMBL" id="JAYRBN010000116">
    <property type="protein sequence ID" value="KAL2721615.1"/>
    <property type="molecule type" value="Genomic_DNA"/>
</dbReference>
<sequence>MWIEKENQSKLEDPRPAISLGHEPRRLFVIVICITMDETRIMGSSDLLGQPREGKNESVVMALSEYTEIMIEKRKKEEEEKKKE</sequence>
<comment type="caution">
    <text evidence="1">The sequence shown here is derived from an EMBL/GenBank/DDBJ whole genome shotgun (WGS) entry which is preliminary data.</text>
</comment>
<reference evidence="1 2" key="1">
    <citation type="journal article" date="2024" name="Ann. Entomol. Soc. Am.">
        <title>Genomic analyses of the southern and eastern yellowjacket wasps (Hymenoptera: Vespidae) reveal evolutionary signatures of social life.</title>
        <authorList>
            <person name="Catto M.A."/>
            <person name="Caine P.B."/>
            <person name="Orr S.E."/>
            <person name="Hunt B.G."/>
            <person name="Goodisman M.A.D."/>
        </authorList>
    </citation>
    <scope>NUCLEOTIDE SEQUENCE [LARGE SCALE GENOMIC DNA]</scope>
    <source>
        <strain evidence="1">232</strain>
        <tissue evidence="1">Head and thorax</tissue>
    </source>
</reference>
<dbReference type="Proteomes" id="UP001607303">
    <property type="component" value="Unassembled WGS sequence"/>
</dbReference>
<protein>
    <submittedName>
        <fullName evidence="1">Uncharacterized protein</fullName>
    </submittedName>
</protein>
<accession>A0ABD2AP18</accession>